<dbReference type="EC" id="2.7.7.48" evidence="9"/>
<evidence type="ECO:0000256" key="9">
    <source>
        <dbReference type="RuleBase" id="RU363098"/>
    </source>
</evidence>
<evidence type="ECO:0000256" key="5">
    <source>
        <dbReference type="ARBA" id="ARBA00022884"/>
    </source>
</evidence>
<keyword evidence="10" id="KW-0175">Coiled coil</keyword>
<evidence type="ECO:0000313" key="13">
    <source>
        <dbReference type="EMBL" id="ORY97352.1"/>
    </source>
</evidence>
<dbReference type="CDD" id="cd00590">
    <property type="entry name" value="RRM_SF"/>
    <property type="match status" value="1"/>
</dbReference>
<evidence type="ECO:0000256" key="1">
    <source>
        <dbReference type="ARBA" id="ARBA00005762"/>
    </source>
</evidence>
<evidence type="ECO:0000256" key="6">
    <source>
        <dbReference type="ARBA" id="ARBA00023158"/>
    </source>
</evidence>
<gene>
    <name evidence="13" type="ORF">BCR43DRAFT_456319</name>
</gene>
<dbReference type="InterPro" id="IPR000504">
    <property type="entry name" value="RRM_dom"/>
</dbReference>
<dbReference type="InterPro" id="IPR012677">
    <property type="entry name" value="Nucleotide-bd_a/b_plait_sf"/>
</dbReference>
<dbReference type="GO" id="GO:0003723">
    <property type="term" value="F:RNA binding"/>
    <property type="evidence" value="ECO:0007669"/>
    <property type="project" value="UniProtKB-UniRule"/>
</dbReference>
<reference evidence="13 14" key="1">
    <citation type="submission" date="2016-07" db="EMBL/GenBank/DDBJ databases">
        <title>Pervasive Adenine N6-methylation of Active Genes in Fungi.</title>
        <authorList>
            <consortium name="DOE Joint Genome Institute"/>
            <person name="Mondo S.J."/>
            <person name="Dannebaum R.O."/>
            <person name="Kuo R.C."/>
            <person name="Labutti K."/>
            <person name="Haridas S."/>
            <person name="Kuo A."/>
            <person name="Salamov A."/>
            <person name="Ahrendt S.R."/>
            <person name="Lipzen A."/>
            <person name="Sullivan W."/>
            <person name="Andreopoulos W.B."/>
            <person name="Clum A."/>
            <person name="Lindquist E."/>
            <person name="Daum C."/>
            <person name="Ramamoorthy G.K."/>
            <person name="Gryganskyi A."/>
            <person name="Culley D."/>
            <person name="Magnuson J.K."/>
            <person name="James T.Y."/>
            <person name="O'Malley M.A."/>
            <person name="Stajich J.E."/>
            <person name="Spatafora J.W."/>
            <person name="Visel A."/>
            <person name="Grigoriev I.V."/>
        </authorList>
    </citation>
    <scope>NUCLEOTIDE SEQUENCE [LARGE SCALE GENOMIC DNA]</scope>
    <source>
        <strain evidence="13 14">NRRL 2496</strain>
    </source>
</reference>
<dbReference type="SUPFAM" id="SSF54928">
    <property type="entry name" value="RNA-binding domain, RBD"/>
    <property type="match status" value="1"/>
</dbReference>
<dbReference type="GO" id="GO:0003968">
    <property type="term" value="F:RNA-directed RNA polymerase activity"/>
    <property type="evidence" value="ECO:0007669"/>
    <property type="project" value="UniProtKB-KW"/>
</dbReference>
<evidence type="ECO:0000256" key="2">
    <source>
        <dbReference type="ARBA" id="ARBA00022484"/>
    </source>
</evidence>
<accession>A0A1X2HEN0</accession>
<dbReference type="GO" id="GO:0030422">
    <property type="term" value="P:siRNA processing"/>
    <property type="evidence" value="ECO:0007669"/>
    <property type="project" value="TreeGrafter"/>
</dbReference>
<evidence type="ECO:0000259" key="12">
    <source>
        <dbReference type="PROSITE" id="PS50102"/>
    </source>
</evidence>
<proteinExistence type="inferred from homology"/>
<evidence type="ECO:0000256" key="11">
    <source>
        <dbReference type="SAM" id="MobiDB-lite"/>
    </source>
</evidence>
<feature type="coiled-coil region" evidence="10">
    <location>
        <begin position="1004"/>
        <end position="1064"/>
    </location>
</feature>
<evidence type="ECO:0000256" key="4">
    <source>
        <dbReference type="ARBA" id="ARBA00022695"/>
    </source>
</evidence>
<dbReference type="PROSITE" id="PS50102">
    <property type="entry name" value="RRM"/>
    <property type="match status" value="1"/>
</dbReference>
<evidence type="ECO:0000256" key="3">
    <source>
        <dbReference type="ARBA" id="ARBA00022679"/>
    </source>
</evidence>
<name>A0A1X2HEN0_SYNRA</name>
<evidence type="ECO:0000256" key="7">
    <source>
        <dbReference type="ARBA" id="ARBA00048744"/>
    </source>
</evidence>
<dbReference type="STRING" id="13706.A0A1X2HEN0"/>
<sequence length="1239" mass="141093">MLRDSTNLLIDADVPPPPVDPDRRRWLLVANLDPRTKTDTILSVMSQFGAVDRVQLLLERNERSGQALVSFRQTPDDTRFVDRKDIRIDGIRVVMQFASPELVEQMTAGQQKFSFHAAELYLGVMLSETEFVPRWKNILSVSFELNLTARRIRVYFNHLGDRYRLELDTADLVDSINLTRKHARKGAAAQILFTSRCAPKVWKTKRGPTDQTMVKTSRGNLQRRFDRIINVPVNESAAIVANKPKARSPVFPFAAEYLIDFNKWLSFSMTFLLSQESMTQFNVMVQTAAEYNLMLERPPVAFRPPPQSRTFYNHVERARCVEDFDILYLLEAAISTNTFNEINLDDDFMDIMKRILRLDARPYSNALIHLIKKNEHFWRPNDAVKEVLNTDSNWSKEPTVSSHCVLMRKAYISPTGISFTVPTAEVTNRVIRQFKDHADRFLRVQFVDEGRTRLGASFDDSIQSSNSALCDRVFEVLKNGIQIGRRRYEFLAFSSSQLRDHGCWFFAPTRDLNPSMIRQWMGTFDHVKNIAKNAIRMGQCFSSTTPVTMLQSNEVTIIDDITQGPYCFTDGVGKISFSLARDISQQLKLDHTPSAYQIRLGGAKGVLMVSSFLSKRQVQLRPSQIKFESSHTMLEVVRPAVFLSATLNRQSIILLSARGIRDSVFIDKTREIMRTLDRGLEDASAAVRMLSDNVDPYGISQSMARMIRAGFLNRKDPHLMNLMNVFRVSKLKDLKQKTKIDVSQGAFLMGVVDDTSSLEENEIFVQVSQAVNFGTNKETQKRTVITGECVIFRNPCFHPGDVRVVQAVDCPKLRHMHDVVVFSAAGRRDLPSMLSGGDLDGDDYTVIWDPSLIPVGPNPPPLSYMSGRSHEVKGNVTISDIISFFVRYINNDNLGQIANAHLGTADQSPEGAADGRCLHLAQLHSEAVDYPKTGVPARLTEGLRVSRFPDFMEKRDKESYESRTVLGRIYRMIDKGEYENYDRALTWTRRFDDRLWTQGMEQYLDEARQVRDRYNRDLTALMNQYGLKTEAEAISGCVVESTKRSNVHRSAHELQQQLREAIRRLGREYLDIFDREFRNRGGRDSAEIERQKQAKAAAWYYVTYSDDELRKNESPDAHLLSFPWVAGRHLCNLARANHHRDPATIASHMPQVCLQGRSMNTTGVPSLVGSAREEEQEEEEDEDEEEEDEYDDDDEEDEEDTNVITLDELRGHKPGMAAGSVRANATEDELAATLLGKNA</sequence>
<feature type="domain" description="RRM" evidence="12">
    <location>
        <begin position="25"/>
        <end position="100"/>
    </location>
</feature>
<keyword evidence="4 9" id="KW-0548">Nucleotidyltransferase</keyword>
<dbReference type="Proteomes" id="UP000242180">
    <property type="component" value="Unassembled WGS sequence"/>
</dbReference>
<protein>
    <recommendedName>
        <fullName evidence="9">RNA-dependent RNA polymerase</fullName>
        <ecNumber evidence="9">2.7.7.48</ecNumber>
    </recommendedName>
</protein>
<dbReference type="InterPro" id="IPR058752">
    <property type="entry name" value="RDRP_C_head"/>
</dbReference>
<dbReference type="InterPro" id="IPR007855">
    <property type="entry name" value="RDRP"/>
</dbReference>
<evidence type="ECO:0000256" key="10">
    <source>
        <dbReference type="SAM" id="Coils"/>
    </source>
</evidence>
<dbReference type="EMBL" id="MCGN01000004">
    <property type="protein sequence ID" value="ORY97352.1"/>
    <property type="molecule type" value="Genomic_DNA"/>
</dbReference>
<keyword evidence="3 9" id="KW-0808">Transferase</keyword>
<keyword evidence="14" id="KW-1185">Reference proteome</keyword>
<keyword evidence="5 8" id="KW-0694">RNA-binding</keyword>
<dbReference type="PANTHER" id="PTHR23079">
    <property type="entry name" value="RNA-DEPENDENT RNA POLYMERASE"/>
    <property type="match status" value="1"/>
</dbReference>
<dbReference type="GO" id="GO:0031380">
    <property type="term" value="C:nuclear RNA-directed RNA polymerase complex"/>
    <property type="evidence" value="ECO:0007669"/>
    <property type="project" value="TreeGrafter"/>
</dbReference>
<dbReference type="PANTHER" id="PTHR23079:SF55">
    <property type="entry name" value="RNA-DIRECTED RNA POLYMERASE"/>
    <property type="match status" value="1"/>
</dbReference>
<feature type="region of interest" description="Disordered" evidence="11">
    <location>
        <begin position="1157"/>
        <end position="1225"/>
    </location>
</feature>
<dbReference type="Pfam" id="PF05183">
    <property type="entry name" value="RdRP"/>
    <property type="match status" value="1"/>
</dbReference>
<comment type="similarity">
    <text evidence="1 9">Belongs to the RdRP family.</text>
</comment>
<dbReference type="FunCoup" id="A0A1X2HEN0">
    <property type="interactions" value="7"/>
</dbReference>
<dbReference type="InterPro" id="IPR035979">
    <property type="entry name" value="RBD_domain_sf"/>
</dbReference>
<keyword evidence="6" id="KW-0943">RNA-mediated gene silencing</keyword>
<comment type="caution">
    <text evidence="13">The sequence shown here is derived from an EMBL/GenBank/DDBJ whole genome shotgun (WGS) entry which is preliminary data.</text>
</comment>
<comment type="catalytic activity">
    <reaction evidence="7 9">
        <text>RNA(n) + a ribonucleoside 5'-triphosphate = RNA(n+1) + diphosphate</text>
        <dbReference type="Rhea" id="RHEA:21248"/>
        <dbReference type="Rhea" id="RHEA-COMP:14527"/>
        <dbReference type="Rhea" id="RHEA-COMP:17342"/>
        <dbReference type="ChEBI" id="CHEBI:33019"/>
        <dbReference type="ChEBI" id="CHEBI:61557"/>
        <dbReference type="ChEBI" id="CHEBI:140395"/>
        <dbReference type="EC" id="2.7.7.48"/>
    </reaction>
</comment>
<feature type="compositionally biased region" description="Acidic residues" evidence="11">
    <location>
        <begin position="1174"/>
        <end position="1201"/>
    </location>
</feature>
<organism evidence="13 14">
    <name type="scientific">Syncephalastrum racemosum</name>
    <name type="common">Filamentous fungus</name>
    <dbReference type="NCBI Taxonomy" id="13706"/>
    <lineage>
        <taxon>Eukaryota</taxon>
        <taxon>Fungi</taxon>
        <taxon>Fungi incertae sedis</taxon>
        <taxon>Mucoromycota</taxon>
        <taxon>Mucoromycotina</taxon>
        <taxon>Mucoromycetes</taxon>
        <taxon>Mucorales</taxon>
        <taxon>Syncephalastraceae</taxon>
        <taxon>Syncephalastrum</taxon>
    </lineage>
</organism>
<dbReference type="OrthoDB" id="6513042at2759"/>
<dbReference type="AlphaFoldDB" id="A0A1X2HEN0"/>
<dbReference type="Pfam" id="PF26253">
    <property type="entry name" value="RdRP_head"/>
    <property type="match status" value="1"/>
</dbReference>
<dbReference type="OMA" id="IAPFRFP"/>
<evidence type="ECO:0000256" key="8">
    <source>
        <dbReference type="PROSITE-ProRule" id="PRU00176"/>
    </source>
</evidence>
<keyword evidence="2 9" id="KW-0696">RNA-directed RNA polymerase</keyword>
<dbReference type="Gene3D" id="3.30.70.330">
    <property type="match status" value="1"/>
</dbReference>
<dbReference type="InParanoid" id="A0A1X2HEN0"/>
<dbReference type="InterPro" id="IPR057596">
    <property type="entry name" value="RDRP_core"/>
</dbReference>
<evidence type="ECO:0000313" key="14">
    <source>
        <dbReference type="Proteomes" id="UP000242180"/>
    </source>
</evidence>